<keyword evidence="3" id="KW-1003">Cell membrane</keyword>
<dbReference type="STRING" id="1423750.FC89_GL001133"/>
<dbReference type="EMBL" id="AZGB01000016">
    <property type="protein sequence ID" value="KRM06261.1"/>
    <property type="molecule type" value="Genomic_DNA"/>
</dbReference>
<dbReference type="PANTHER" id="PTHR42709:SF6">
    <property type="entry name" value="UNDECAPRENYL PHOSPHATE TRANSPORTER A"/>
    <property type="match status" value="1"/>
</dbReference>
<evidence type="ECO:0000256" key="6">
    <source>
        <dbReference type="ARBA" id="ARBA00023136"/>
    </source>
</evidence>
<evidence type="ECO:0000256" key="4">
    <source>
        <dbReference type="ARBA" id="ARBA00022692"/>
    </source>
</evidence>
<proteinExistence type="inferred from homology"/>
<comment type="subcellular location">
    <subcellularLocation>
        <location evidence="1">Cell membrane</location>
        <topology evidence="1">Multi-pass membrane protein</topology>
    </subcellularLocation>
</comment>
<feature type="transmembrane region" description="Helical" evidence="7">
    <location>
        <begin position="177"/>
        <end position="196"/>
    </location>
</feature>
<evidence type="ECO:0000256" key="5">
    <source>
        <dbReference type="ARBA" id="ARBA00022989"/>
    </source>
</evidence>
<keyword evidence="4 7" id="KW-0812">Transmembrane</keyword>
<dbReference type="InterPro" id="IPR051311">
    <property type="entry name" value="DedA_domain"/>
</dbReference>
<dbReference type="PATRIC" id="fig|1423750.3.peg.1159"/>
<feature type="transmembrane region" description="Helical" evidence="7">
    <location>
        <begin position="142"/>
        <end position="165"/>
    </location>
</feature>
<dbReference type="Pfam" id="PF09335">
    <property type="entry name" value="VTT_dom"/>
    <property type="match status" value="1"/>
</dbReference>
<feature type="domain" description="VTT" evidence="8">
    <location>
        <begin position="31"/>
        <end position="162"/>
    </location>
</feature>
<evidence type="ECO:0000256" key="7">
    <source>
        <dbReference type="SAM" id="Phobius"/>
    </source>
</evidence>
<accession>A0A0R1VLS7</accession>
<feature type="transmembrane region" description="Helical" evidence="7">
    <location>
        <begin position="51"/>
        <end position="73"/>
    </location>
</feature>
<dbReference type="Proteomes" id="UP000051451">
    <property type="component" value="Unassembled WGS sequence"/>
</dbReference>
<reference evidence="9 10" key="1">
    <citation type="journal article" date="2015" name="Genome Announc.">
        <title>Expanding the biotechnology potential of lactobacilli through comparative genomics of 213 strains and associated genera.</title>
        <authorList>
            <person name="Sun Z."/>
            <person name="Harris H.M."/>
            <person name="McCann A."/>
            <person name="Guo C."/>
            <person name="Argimon S."/>
            <person name="Zhang W."/>
            <person name="Yang X."/>
            <person name="Jeffery I.B."/>
            <person name="Cooney J.C."/>
            <person name="Kagawa T.F."/>
            <person name="Liu W."/>
            <person name="Song Y."/>
            <person name="Salvetti E."/>
            <person name="Wrobel A."/>
            <person name="Rasinkangas P."/>
            <person name="Parkhill J."/>
            <person name="Rea M.C."/>
            <person name="O'Sullivan O."/>
            <person name="Ritari J."/>
            <person name="Douillard F.P."/>
            <person name="Paul Ross R."/>
            <person name="Yang R."/>
            <person name="Briner A.E."/>
            <person name="Felis G.E."/>
            <person name="de Vos W.M."/>
            <person name="Barrangou R."/>
            <person name="Klaenhammer T.R."/>
            <person name="Caufield P.W."/>
            <person name="Cui Y."/>
            <person name="Zhang H."/>
            <person name="O'Toole P.W."/>
        </authorList>
    </citation>
    <scope>NUCLEOTIDE SEQUENCE [LARGE SCALE GENOMIC DNA]</scope>
    <source>
        <strain evidence="9 10">DSM 18630</strain>
    </source>
</reference>
<dbReference type="AlphaFoldDB" id="A0A0R1VLS7"/>
<evidence type="ECO:0000256" key="2">
    <source>
        <dbReference type="ARBA" id="ARBA00010792"/>
    </source>
</evidence>
<evidence type="ECO:0000313" key="9">
    <source>
        <dbReference type="EMBL" id="KRM06261.1"/>
    </source>
</evidence>
<dbReference type="RefSeq" id="WP_057871871.1">
    <property type="nucleotide sequence ID" value="NZ_AZGB01000016.1"/>
</dbReference>
<comment type="caution">
    <text evidence="9">The sequence shown here is derived from an EMBL/GenBank/DDBJ whole genome shotgun (WGS) entry which is preliminary data.</text>
</comment>
<evidence type="ECO:0000256" key="3">
    <source>
        <dbReference type="ARBA" id="ARBA00022475"/>
    </source>
</evidence>
<evidence type="ECO:0000313" key="10">
    <source>
        <dbReference type="Proteomes" id="UP000051451"/>
    </source>
</evidence>
<dbReference type="GO" id="GO:0005886">
    <property type="term" value="C:plasma membrane"/>
    <property type="evidence" value="ECO:0007669"/>
    <property type="project" value="UniProtKB-SubCell"/>
</dbReference>
<name>A0A0R1VLS7_9LACO</name>
<evidence type="ECO:0000256" key="1">
    <source>
        <dbReference type="ARBA" id="ARBA00004651"/>
    </source>
</evidence>
<gene>
    <name evidence="9" type="ORF">FC89_GL001133</name>
</gene>
<dbReference type="PANTHER" id="PTHR42709">
    <property type="entry name" value="ALKALINE PHOSPHATASE LIKE PROTEIN"/>
    <property type="match status" value="1"/>
</dbReference>
<organism evidence="9 10">
    <name type="scientific">Liquorilactobacillus ghanensis DSM 18630</name>
    <dbReference type="NCBI Taxonomy" id="1423750"/>
    <lineage>
        <taxon>Bacteria</taxon>
        <taxon>Bacillati</taxon>
        <taxon>Bacillota</taxon>
        <taxon>Bacilli</taxon>
        <taxon>Lactobacillales</taxon>
        <taxon>Lactobacillaceae</taxon>
        <taxon>Liquorilactobacillus</taxon>
    </lineage>
</organism>
<keyword evidence="10" id="KW-1185">Reference proteome</keyword>
<evidence type="ECO:0000259" key="8">
    <source>
        <dbReference type="Pfam" id="PF09335"/>
    </source>
</evidence>
<sequence length="203" mass="22523">MNTTFLTDIINQYGYLGIIFLIAIENIFPPIPSEVVLAFTGFATLTTSLKVFPSILAATFGAVIGALILYAVGRLLSVPRLEKLIAGRWGKILHLKPADLEKAANFFKRYGGQAVFFGRFVPVVRSLISLPAGMAEYSFSRFIIFTTCGTLIWNTALIWLGRLAGHAWPHFVNLFETYGKFALLLIAAGLIGYWLFRRAKKAK</sequence>
<protein>
    <submittedName>
        <fullName evidence="9">Alkaline phosphatase</fullName>
    </submittedName>
</protein>
<keyword evidence="6 7" id="KW-0472">Membrane</keyword>
<keyword evidence="5 7" id="KW-1133">Transmembrane helix</keyword>
<feature type="transmembrane region" description="Helical" evidence="7">
    <location>
        <begin position="12"/>
        <end position="31"/>
    </location>
</feature>
<dbReference type="InterPro" id="IPR032816">
    <property type="entry name" value="VTT_dom"/>
</dbReference>
<dbReference type="OrthoDB" id="9813426at2"/>
<comment type="similarity">
    <text evidence="2">Belongs to the DedA family.</text>
</comment>
<dbReference type="GeneID" id="98319151"/>